<feature type="domain" description="HTH luxR-type" evidence="3">
    <location>
        <begin position="846"/>
        <end position="910"/>
    </location>
</feature>
<dbReference type="Gene3D" id="1.10.10.10">
    <property type="entry name" value="Winged helix-like DNA-binding domain superfamily/Winged helix DNA-binding domain"/>
    <property type="match status" value="1"/>
</dbReference>
<evidence type="ECO:0000256" key="2">
    <source>
        <dbReference type="ARBA" id="ARBA00022840"/>
    </source>
</evidence>
<dbReference type="RefSeq" id="WP_164357500.1">
    <property type="nucleotide sequence ID" value="NZ_CP109320.1"/>
</dbReference>
<sequence length="910" mass="96919">MTGEDSGEPAEVLPGTAFLRESLESAHSRPGLVLLEGGAGTGKSTLASRWVRAVAGWDVRALLYAPAAGSTAPPDLTAVDAPALLVVEDVHRAPEGTIPWLRAWLREARPGFVTVVSYRPSELQDAACPLGRDPVLPPPLRIRRECLGAWERDRTRALAPEVLGPERSSERLADRLHLLAGGNPQTVRDLLDALKETADATAALQELEEMEPPVRLTQHITARMASLGEDATALVRAAAVLGGGSRERDLRRVAGLGRPTGGAGLAQALRSGLLEELAPDRYGFTIPLAASAVLAGVPGPVRCSLHRRAADLLTRGGEVPWVAVAHHHRLGGRESKWLRAAERAAEDPNALADPGAAVSLLRSLLGRPDLPARAAGRLALGLTRNALLTLPSAGTVDVLGKILVLSQLADEVRGEIRLERGLVLNSQLCRSEGKAETERAVSELRSRPDLRVRALAALANPLSAVYGLDANVHWWERARATAEASGDSTDLLAARAVRGTIAVACGERRRVPGLPGRLPDPDSGMDSRRNEYLTRALSNAACCAVFNGDLRQAAVLLRRSATPWAAAAAPFITQCDRGTELLLRLERGEWSGLGRESRGLLSGVGTRADARLVLLHLTLAQGAWEDCVTLQPGPDELPRVFSQFPYEVSAAGIRIRMAVARRNAVEAVASADRIWHRLRAKGVWVWAAHAAPWAVEAWLLAGTEDTARAAVAEFASGLRAHHSRTAGAALLRCRALLAEHEGEHAVARGLFERAALVHERAGAPYRRGLELEAAGRCGLLVRPPAADAGGPVEGPLRDLEEAVRVFESLGASWDAPRARGTLRELMPAGHSGALGGATADARGRGRPAYGDVLSPREQEVAALAAGGMTNREIAGALHLSPRTVEQHVYRIMRKTHAVSRRHLTTGLTGS</sequence>
<dbReference type="GO" id="GO:0005524">
    <property type="term" value="F:ATP binding"/>
    <property type="evidence" value="ECO:0007669"/>
    <property type="project" value="UniProtKB-KW"/>
</dbReference>
<evidence type="ECO:0000259" key="3">
    <source>
        <dbReference type="PROSITE" id="PS50043"/>
    </source>
</evidence>
<dbReference type="PROSITE" id="PS50043">
    <property type="entry name" value="HTH_LUXR_2"/>
    <property type="match status" value="1"/>
</dbReference>
<keyword evidence="1" id="KW-0547">Nucleotide-binding</keyword>
<dbReference type="SUPFAM" id="SSF52540">
    <property type="entry name" value="P-loop containing nucleoside triphosphate hydrolases"/>
    <property type="match status" value="1"/>
</dbReference>
<organism evidence="4 5">
    <name type="scientific">Streptomyces microflavus</name>
    <name type="common">Streptomyces lipmanii</name>
    <dbReference type="NCBI Taxonomy" id="1919"/>
    <lineage>
        <taxon>Bacteria</taxon>
        <taxon>Bacillati</taxon>
        <taxon>Actinomycetota</taxon>
        <taxon>Actinomycetes</taxon>
        <taxon>Kitasatosporales</taxon>
        <taxon>Streptomycetaceae</taxon>
        <taxon>Streptomyces</taxon>
    </lineage>
</organism>
<accession>A0A6N9VC44</accession>
<dbReference type="PROSITE" id="PS00622">
    <property type="entry name" value="HTH_LUXR_1"/>
    <property type="match status" value="1"/>
</dbReference>
<dbReference type="SUPFAM" id="SSF46894">
    <property type="entry name" value="C-terminal effector domain of the bipartite response regulators"/>
    <property type="match status" value="1"/>
</dbReference>
<dbReference type="PRINTS" id="PR00038">
    <property type="entry name" value="HTHLUXR"/>
</dbReference>
<dbReference type="AlphaFoldDB" id="A0A6N9VC44"/>
<reference evidence="4 5" key="1">
    <citation type="submission" date="2020-01" db="EMBL/GenBank/DDBJ databases">
        <title>Insect and environment-associated Actinomycetes.</title>
        <authorList>
            <person name="Currrie C."/>
            <person name="Chevrette M."/>
            <person name="Carlson C."/>
            <person name="Stubbendieck R."/>
            <person name="Wendt-Pienkowski E."/>
        </authorList>
    </citation>
    <scope>NUCLEOTIDE SEQUENCE [LARGE SCALE GENOMIC DNA]</scope>
    <source>
        <strain evidence="4 5">SID14438</strain>
    </source>
</reference>
<evidence type="ECO:0000256" key="1">
    <source>
        <dbReference type="ARBA" id="ARBA00022741"/>
    </source>
</evidence>
<dbReference type="GO" id="GO:0005737">
    <property type="term" value="C:cytoplasm"/>
    <property type="evidence" value="ECO:0007669"/>
    <property type="project" value="TreeGrafter"/>
</dbReference>
<comment type="caution">
    <text evidence="4">The sequence shown here is derived from an EMBL/GenBank/DDBJ whole genome shotgun (WGS) entry which is preliminary data.</text>
</comment>
<proteinExistence type="predicted"/>
<protein>
    <submittedName>
        <fullName evidence="4">LuxR family transcriptional regulator</fullName>
    </submittedName>
</protein>
<evidence type="ECO:0000313" key="5">
    <source>
        <dbReference type="Proteomes" id="UP000471648"/>
    </source>
</evidence>
<dbReference type="Proteomes" id="UP000471648">
    <property type="component" value="Unassembled WGS sequence"/>
</dbReference>
<gene>
    <name evidence="4" type="ORF">G3I39_16665</name>
</gene>
<evidence type="ECO:0000313" key="4">
    <source>
        <dbReference type="EMBL" id="NEB68669.1"/>
    </source>
</evidence>
<name>A0A6N9VC44_STRMI</name>
<dbReference type="GO" id="GO:0004016">
    <property type="term" value="F:adenylate cyclase activity"/>
    <property type="evidence" value="ECO:0007669"/>
    <property type="project" value="TreeGrafter"/>
</dbReference>
<dbReference type="GO" id="GO:0006355">
    <property type="term" value="P:regulation of DNA-templated transcription"/>
    <property type="evidence" value="ECO:0007669"/>
    <property type="project" value="InterPro"/>
</dbReference>
<dbReference type="InterPro" id="IPR036388">
    <property type="entry name" value="WH-like_DNA-bd_sf"/>
</dbReference>
<dbReference type="SMART" id="SM00421">
    <property type="entry name" value="HTH_LUXR"/>
    <property type="match status" value="1"/>
</dbReference>
<keyword evidence="2" id="KW-0067">ATP-binding</keyword>
<dbReference type="EMBL" id="JAAGME010000708">
    <property type="protein sequence ID" value="NEB68669.1"/>
    <property type="molecule type" value="Genomic_DNA"/>
</dbReference>
<dbReference type="Pfam" id="PF00196">
    <property type="entry name" value="GerE"/>
    <property type="match status" value="1"/>
</dbReference>
<dbReference type="GO" id="GO:0003677">
    <property type="term" value="F:DNA binding"/>
    <property type="evidence" value="ECO:0007669"/>
    <property type="project" value="InterPro"/>
</dbReference>
<dbReference type="InterPro" id="IPR016032">
    <property type="entry name" value="Sig_transdc_resp-reg_C-effctor"/>
</dbReference>
<dbReference type="PANTHER" id="PTHR16305">
    <property type="entry name" value="TESTICULAR SOLUBLE ADENYLYL CYCLASE"/>
    <property type="match status" value="1"/>
</dbReference>
<dbReference type="PANTHER" id="PTHR16305:SF35">
    <property type="entry name" value="TRANSCRIPTIONAL ACTIVATOR DOMAIN"/>
    <property type="match status" value="1"/>
</dbReference>
<dbReference type="InterPro" id="IPR000792">
    <property type="entry name" value="Tscrpt_reg_LuxR_C"/>
</dbReference>
<dbReference type="CDD" id="cd06170">
    <property type="entry name" value="LuxR_C_like"/>
    <property type="match status" value="1"/>
</dbReference>
<dbReference type="InterPro" id="IPR027417">
    <property type="entry name" value="P-loop_NTPase"/>
</dbReference>